<evidence type="ECO:0000313" key="1">
    <source>
        <dbReference type="EMBL" id="CAK0892118.1"/>
    </source>
</evidence>
<evidence type="ECO:0000313" key="2">
    <source>
        <dbReference type="Proteomes" id="UP001189429"/>
    </source>
</evidence>
<proteinExistence type="predicted"/>
<keyword evidence="2" id="KW-1185">Reference proteome</keyword>
<protein>
    <submittedName>
        <fullName evidence="1">Uncharacterized protein</fullName>
    </submittedName>
</protein>
<organism evidence="1 2">
    <name type="scientific">Prorocentrum cordatum</name>
    <dbReference type="NCBI Taxonomy" id="2364126"/>
    <lineage>
        <taxon>Eukaryota</taxon>
        <taxon>Sar</taxon>
        <taxon>Alveolata</taxon>
        <taxon>Dinophyceae</taxon>
        <taxon>Prorocentrales</taxon>
        <taxon>Prorocentraceae</taxon>
        <taxon>Prorocentrum</taxon>
    </lineage>
</organism>
<name>A0ABN9X2G1_9DINO</name>
<dbReference type="EMBL" id="CAUYUJ010019565">
    <property type="protein sequence ID" value="CAK0892118.1"/>
    <property type="molecule type" value="Genomic_DNA"/>
</dbReference>
<comment type="caution">
    <text evidence="1">The sequence shown here is derived from an EMBL/GenBank/DDBJ whole genome shotgun (WGS) entry which is preliminary data.</text>
</comment>
<accession>A0ABN9X2G1</accession>
<sequence length="155" mass="17268">MGPPHLHIGIDFFMELSRPDKLQGKHQTRLEEFRMLTEFTSMNDFGDIVSYFQVKKSYAVSGQAAKSNVCLISNSMAAFPWSAHWQEQPNAIRTGSQEAEVQLGKYTLADLQRVTVTAFNEQGAEMIHGAPPLPGLERQTQAALGARQECRSSEP</sequence>
<gene>
    <name evidence="1" type="ORF">PCOR1329_LOCUS71853</name>
</gene>
<reference evidence="1" key="1">
    <citation type="submission" date="2023-10" db="EMBL/GenBank/DDBJ databases">
        <authorList>
            <person name="Chen Y."/>
            <person name="Shah S."/>
            <person name="Dougan E. K."/>
            <person name="Thang M."/>
            <person name="Chan C."/>
        </authorList>
    </citation>
    <scope>NUCLEOTIDE SEQUENCE [LARGE SCALE GENOMIC DNA]</scope>
</reference>
<dbReference type="Proteomes" id="UP001189429">
    <property type="component" value="Unassembled WGS sequence"/>
</dbReference>